<dbReference type="EMBL" id="JANJYJ010000002">
    <property type="protein sequence ID" value="KAK3225994.1"/>
    <property type="molecule type" value="Genomic_DNA"/>
</dbReference>
<dbReference type="AlphaFoldDB" id="A0AAE0AYN6"/>
<protein>
    <submittedName>
        <fullName evidence="1">Uncharacterized protein</fullName>
    </submittedName>
</protein>
<comment type="caution">
    <text evidence="1">The sequence shown here is derived from an EMBL/GenBank/DDBJ whole genome shotgun (WGS) entry which is preliminary data.</text>
</comment>
<reference evidence="1" key="1">
    <citation type="journal article" date="2023" name="Plant J.">
        <title>Genome sequences and population genomics provide insights into the demographic history, inbreeding, and mutation load of two 'living fossil' tree species of Dipteronia.</title>
        <authorList>
            <person name="Feng Y."/>
            <person name="Comes H.P."/>
            <person name="Chen J."/>
            <person name="Zhu S."/>
            <person name="Lu R."/>
            <person name="Zhang X."/>
            <person name="Li P."/>
            <person name="Qiu J."/>
            <person name="Olsen K.M."/>
            <person name="Qiu Y."/>
        </authorList>
    </citation>
    <scope>NUCLEOTIDE SEQUENCE</scope>
    <source>
        <strain evidence="1">NBL</strain>
    </source>
</reference>
<accession>A0AAE0AYN6</accession>
<gene>
    <name evidence="1" type="ORF">Dsin_005856</name>
</gene>
<name>A0AAE0AYN6_9ROSI</name>
<evidence type="ECO:0000313" key="2">
    <source>
        <dbReference type="Proteomes" id="UP001281410"/>
    </source>
</evidence>
<sequence length="110" mass="11335">MNQASKLASSIEFNLLTVDIKLLTVELSRLTTILFILGVETGVVDGVQPANGVAQQADSRAQADGPVGGAGLENHIVCDICNDLEVLVLAIHIGRGDGPFDVAQPVDGGA</sequence>
<evidence type="ECO:0000313" key="1">
    <source>
        <dbReference type="EMBL" id="KAK3225994.1"/>
    </source>
</evidence>
<organism evidence="1 2">
    <name type="scientific">Dipteronia sinensis</name>
    <dbReference type="NCBI Taxonomy" id="43782"/>
    <lineage>
        <taxon>Eukaryota</taxon>
        <taxon>Viridiplantae</taxon>
        <taxon>Streptophyta</taxon>
        <taxon>Embryophyta</taxon>
        <taxon>Tracheophyta</taxon>
        <taxon>Spermatophyta</taxon>
        <taxon>Magnoliopsida</taxon>
        <taxon>eudicotyledons</taxon>
        <taxon>Gunneridae</taxon>
        <taxon>Pentapetalae</taxon>
        <taxon>rosids</taxon>
        <taxon>malvids</taxon>
        <taxon>Sapindales</taxon>
        <taxon>Sapindaceae</taxon>
        <taxon>Hippocastanoideae</taxon>
        <taxon>Acereae</taxon>
        <taxon>Dipteronia</taxon>
    </lineage>
</organism>
<proteinExistence type="predicted"/>
<dbReference type="Proteomes" id="UP001281410">
    <property type="component" value="Unassembled WGS sequence"/>
</dbReference>
<keyword evidence="2" id="KW-1185">Reference proteome</keyword>